<reference evidence="7" key="1">
    <citation type="submission" date="2017-02" db="UniProtKB">
        <authorList>
            <consortium name="WormBaseParasite"/>
        </authorList>
    </citation>
    <scope>IDENTIFICATION</scope>
</reference>
<evidence type="ECO:0000313" key="7">
    <source>
        <dbReference type="WBParaSite" id="HDID_0000599401-mRNA-1"/>
    </source>
</evidence>
<keyword evidence="6" id="KW-1185">Reference proteome</keyword>
<dbReference type="NCBIfam" id="TIGR01571">
    <property type="entry name" value="A_thal_Cys_rich"/>
    <property type="match status" value="1"/>
</dbReference>
<dbReference type="InterPro" id="IPR006461">
    <property type="entry name" value="PLAC_motif_containing"/>
</dbReference>
<dbReference type="AlphaFoldDB" id="A0A0R3SM29"/>
<dbReference type="Pfam" id="PF04749">
    <property type="entry name" value="PLAC8"/>
    <property type="match status" value="1"/>
</dbReference>
<accession>A0A0R3SM29</accession>
<reference evidence="3 5" key="2">
    <citation type="submission" date="2018-11" db="EMBL/GenBank/DDBJ databases">
        <authorList>
            <consortium name="Pathogen Informatics"/>
        </authorList>
    </citation>
    <scope>NUCLEOTIDE SEQUENCE [LARGE SCALE GENOMIC DNA]</scope>
</reference>
<dbReference type="STRING" id="6216.A0A0R3SM29"/>
<dbReference type="WBParaSite" id="HDID_0000599401-mRNA-1">
    <property type="protein sequence ID" value="HDID_0000599401-mRNA-1"/>
    <property type="gene ID" value="HDID_0000599401"/>
</dbReference>
<gene>
    <name evidence="3" type="ORF">HDID_LOCUS5992</name>
    <name evidence="4" type="ORF">WMSIL1_LOCUS7362</name>
</gene>
<name>A0A0R3SM29_HYMDI</name>
<dbReference type="Proteomes" id="UP000274504">
    <property type="component" value="Unassembled WGS sequence"/>
</dbReference>
<dbReference type="Proteomes" id="UP000321570">
    <property type="component" value="Unassembled WGS sequence"/>
</dbReference>
<dbReference type="EMBL" id="CABIJS010000256">
    <property type="protein sequence ID" value="VUZ47981.1"/>
    <property type="molecule type" value="Genomic_DNA"/>
</dbReference>
<proteinExistence type="inferred from homology"/>
<evidence type="ECO:0000313" key="4">
    <source>
        <dbReference type="EMBL" id="VUZ47981.1"/>
    </source>
</evidence>
<evidence type="ECO:0000313" key="5">
    <source>
        <dbReference type="Proteomes" id="UP000274504"/>
    </source>
</evidence>
<feature type="region of interest" description="Disordered" evidence="2">
    <location>
        <begin position="19"/>
        <end position="53"/>
    </location>
</feature>
<sequence length="169" mass="18957">MQKETTNSLSKLTNFVKKVNNGGMNTTKEGQMAHRDETKIVSVEPPAPSLDSSFEEKEEQEWNDGLCACSNDLRHCALTAFFPCCMACHEYKIQGEGCGTPLCLGLSILPLTVKYRAKHNIKGSLWKDCLLSLFCYQCQLCRLHRDFKASKNANEKLTLGDEDDLDVTE</sequence>
<evidence type="ECO:0000313" key="3">
    <source>
        <dbReference type="EMBL" id="VDL58310.1"/>
    </source>
</evidence>
<evidence type="ECO:0000256" key="2">
    <source>
        <dbReference type="SAM" id="MobiDB-lite"/>
    </source>
</evidence>
<evidence type="ECO:0000256" key="1">
    <source>
        <dbReference type="ARBA" id="ARBA00009024"/>
    </source>
</evidence>
<comment type="similarity">
    <text evidence="1">Belongs to the cornifelin family.</text>
</comment>
<organism evidence="7">
    <name type="scientific">Hymenolepis diminuta</name>
    <name type="common">Rat tapeworm</name>
    <dbReference type="NCBI Taxonomy" id="6216"/>
    <lineage>
        <taxon>Eukaryota</taxon>
        <taxon>Metazoa</taxon>
        <taxon>Spiralia</taxon>
        <taxon>Lophotrochozoa</taxon>
        <taxon>Platyhelminthes</taxon>
        <taxon>Cestoda</taxon>
        <taxon>Eucestoda</taxon>
        <taxon>Cyclophyllidea</taxon>
        <taxon>Hymenolepididae</taxon>
        <taxon>Hymenolepis</taxon>
    </lineage>
</organism>
<dbReference type="EMBL" id="UYSG01003904">
    <property type="protein sequence ID" value="VDL58310.1"/>
    <property type="molecule type" value="Genomic_DNA"/>
</dbReference>
<dbReference type="PANTHER" id="PTHR15907">
    <property type="entry name" value="DUF614 FAMILY PROTEIN-RELATED"/>
    <property type="match status" value="1"/>
</dbReference>
<reference evidence="4 6" key="3">
    <citation type="submission" date="2019-07" db="EMBL/GenBank/DDBJ databases">
        <authorList>
            <person name="Jastrzebski P J."/>
            <person name="Paukszto L."/>
            <person name="Jastrzebski P J."/>
        </authorList>
    </citation>
    <scope>NUCLEOTIDE SEQUENCE [LARGE SCALE GENOMIC DNA]</scope>
    <source>
        <strain evidence="4 6">WMS-il1</strain>
    </source>
</reference>
<evidence type="ECO:0000313" key="6">
    <source>
        <dbReference type="Proteomes" id="UP000321570"/>
    </source>
</evidence>
<protein>
    <submittedName>
        <fullName evidence="7">Placenta-specific gene 8 protein-like</fullName>
    </submittedName>
</protein>
<dbReference type="OrthoDB" id="1045822at2759"/>